<protein>
    <submittedName>
        <fullName evidence="1">Uncharacterized protein</fullName>
    </submittedName>
</protein>
<organism evidence="1 2">
    <name type="scientific">Candidatus Giovannonibacteria bacterium GW2011_GWA2_44_26</name>
    <dbReference type="NCBI Taxonomy" id="1618648"/>
    <lineage>
        <taxon>Bacteria</taxon>
        <taxon>Candidatus Giovannoniibacteriota</taxon>
    </lineage>
</organism>
<reference evidence="1 2" key="1">
    <citation type="journal article" date="2015" name="Nature">
        <title>rRNA introns, odd ribosomes, and small enigmatic genomes across a large radiation of phyla.</title>
        <authorList>
            <person name="Brown C.T."/>
            <person name="Hug L.A."/>
            <person name="Thomas B.C."/>
            <person name="Sharon I."/>
            <person name="Castelle C.J."/>
            <person name="Singh A."/>
            <person name="Wilkins M.J."/>
            <person name="Williams K.H."/>
            <person name="Banfield J.F."/>
        </authorList>
    </citation>
    <scope>NUCLEOTIDE SEQUENCE [LARGE SCALE GENOMIC DNA]</scope>
</reference>
<sequence length="45" mass="5346">MKVTFRCKRSGNTVSFSNPNDIEQLRKHEGYEEVKNAMKLRNFIE</sequence>
<accession>A0A0G1LPA6</accession>
<dbReference type="AlphaFoldDB" id="A0A0G1LPA6"/>
<proteinExistence type="predicted"/>
<dbReference type="Proteomes" id="UP000033945">
    <property type="component" value="Unassembled WGS sequence"/>
</dbReference>
<dbReference type="EMBL" id="LCIT01000024">
    <property type="protein sequence ID" value="KKT61764.1"/>
    <property type="molecule type" value="Genomic_DNA"/>
</dbReference>
<evidence type="ECO:0000313" key="2">
    <source>
        <dbReference type="Proteomes" id="UP000033945"/>
    </source>
</evidence>
<evidence type="ECO:0000313" key="1">
    <source>
        <dbReference type="EMBL" id="KKT61764.1"/>
    </source>
</evidence>
<name>A0A0G1LPA6_9BACT</name>
<gene>
    <name evidence="1" type="ORF">UW55_C0024G0016</name>
</gene>
<comment type="caution">
    <text evidence="1">The sequence shown here is derived from an EMBL/GenBank/DDBJ whole genome shotgun (WGS) entry which is preliminary data.</text>
</comment>